<dbReference type="InterPro" id="IPR000008">
    <property type="entry name" value="C2_dom"/>
</dbReference>
<dbReference type="Pfam" id="PF00433">
    <property type="entry name" value="Pkinase_C"/>
    <property type="match status" value="1"/>
</dbReference>
<evidence type="ECO:0000256" key="5">
    <source>
        <dbReference type="ARBA" id="ARBA00022679"/>
    </source>
</evidence>
<dbReference type="Proteomes" id="UP000075884">
    <property type="component" value="Unassembled WGS sequence"/>
</dbReference>
<dbReference type="Gene3D" id="3.30.200.20">
    <property type="entry name" value="Phosphorylase Kinase, domain 1"/>
    <property type="match status" value="1"/>
</dbReference>
<dbReference type="FunFam" id="3.30.200.20:FF:000058">
    <property type="entry name" value="Putative serine/threonine-protein kinase N2"/>
    <property type="match status" value="1"/>
</dbReference>
<keyword evidence="6 9" id="KW-0547">Nucleotide-binding</keyword>
<feature type="domain" description="Protein kinase" evidence="11">
    <location>
        <begin position="1501"/>
        <end position="1760"/>
    </location>
</feature>
<feature type="compositionally biased region" description="Low complexity" evidence="10">
    <location>
        <begin position="357"/>
        <end position="374"/>
    </location>
</feature>
<protein>
    <recommendedName>
        <fullName evidence="2">protein kinase C</fullName>
        <ecNumber evidence="2">2.7.11.13</ecNumber>
    </recommendedName>
</protein>
<reference evidence="13" key="2">
    <citation type="submission" date="2020-05" db="UniProtKB">
        <authorList>
            <consortium name="EnsemblMetazoa"/>
        </authorList>
    </citation>
    <scope>IDENTIFICATION</scope>
    <source>
        <strain evidence="13">WRAIR2</strain>
    </source>
</reference>
<dbReference type="InterPro" id="IPR035892">
    <property type="entry name" value="C2_domain_sf"/>
</dbReference>
<feature type="region of interest" description="Disordered" evidence="10">
    <location>
        <begin position="864"/>
        <end position="888"/>
    </location>
</feature>
<dbReference type="GO" id="GO:0005524">
    <property type="term" value="F:ATP binding"/>
    <property type="evidence" value="ECO:0007669"/>
    <property type="project" value="UniProtKB-UniRule"/>
</dbReference>
<name>A0A182NHH8_9DIPT</name>
<dbReference type="SUPFAM" id="SSF56112">
    <property type="entry name" value="Protein kinase-like (PK-like)"/>
    <property type="match status" value="1"/>
</dbReference>
<keyword evidence="8 9" id="KW-0067">ATP-binding</keyword>
<dbReference type="SMART" id="SM00239">
    <property type="entry name" value="C2"/>
    <property type="match status" value="1"/>
</dbReference>
<accession>A0A182NHH8</accession>
<feature type="compositionally biased region" description="Low complexity" evidence="10">
    <location>
        <begin position="1075"/>
        <end position="1088"/>
    </location>
</feature>
<proteinExistence type="inferred from homology"/>
<evidence type="ECO:0000256" key="1">
    <source>
        <dbReference type="ARBA" id="ARBA00005490"/>
    </source>
</evidence>
<feature type="domain" description="AGC-kinase C-terminal" evidence="12">
    <location>
        <begin position="1761"/>
        <end position="1828"/>
    </location>
</feature>
<dbReference type="InterPro" id="IPR017441">
    <property type="entry name" value="Protein_kinase_ATP_BS"/>
</dbReference>
<dbReference type="Pfam" id="PF00069">
    <property type="entry name" value="Pkinase"/>
    <property type="match status" value="1"/>
</dbReference>
<dbReference type="PROSITE" id="PS00107">
    <property type="entry name" value="PROTEIN_KINASE_ATP"/>
    <property type="match status" value="1"/>
</dbReference>
<keyword evidence="5" id="KW-0808">Transferase</keyword>
<dbReference type="Gene3D" id="1.10.510.10">
    <property type="entry name" value="Transferase(Phosphotransferase) domain 1"/>
    <property type="match status" value="1"/>
</dbReference>
<dbReference type="PANTHER" id="PTHR24351">
    <property type="entry name" value="RIBOSOMAL PROTEIN S6 KINASE"/>
    <property type="match status" value="1"/>
</dbReference>
<feature type="region of interest" description="Disordered" evidence="10">
    <location>
        <begin position="809"/>
        <end position="840"/>
    </location>
</feature>
<feature type="region of interest" description="Disordered" evidence="10">
    <location>
        <begin position="293"/>
        <end position="417"/>
    </location>
</feature>
<evidence type="ECO:0000256" key="4">
    <source>
        <dbReference type="ARBA" id="ARBA00022553"/>
    </source>
</evidence>
<evidence type="ECO:0000256" key="9">
    <source>
        <dbReference type="PROSITE-ProRule" id="PRU10141"/>
    </source>
</evidence>
<feature type="compositionally biased region" description="Polar residues" evidence="10">
    <location>
        <begin position="210"/>
        <end position="241"/>
    </location>
</feature>
<feature type="region of interest" description="Disordered" evidence="10">
    <location>
        <begin position="1040"/>
        <end position="1103"/>
    </location>
</feature>
<feature type="region of interest" description="Disordered" evidence="10">
    <location>
        <begin position="1318"/>
        <end position="1340"/>
    </location>
</feature>
<sequence>MSAPGLQPPSEITAEWTVHAQLTLSSTNRPADVPSPAAGGTADTEGVGERFPGHTNTVSGGGGEEGCDPNHPQPSTPTASTSSAVGNPVKVVYKFSTTDHPLQQKPSSAVSTSSAASAGGVGGKSNFIFNTDPSSAPSTTPVALAQTPTGDGPPLPGAENAAHLSFPKCTSTCSIVLTACTDLLPKSTDTLPIVVNKCESTNNIVLDKSTNFPEKSASNSKDVSCQTSDWETNVGTRTNTNEDGEGREEGSMKRRRGGGVAQKPTPDGCLLSPPPRRRDDRFDSLIRKSVSPLVNPLVSPSNTIRSQQSTSARDTSAAKKKPRTVHIDVYCTGSDAESGSECGSCCSSHDEAKSLPSSGASSASSSNSSVSSGSRFDTSHMMELKAAAHPTTDDPTHPTVFESEEMRVRHKRAGKHEVPRRLMQQTNDQNTLSTIGSLKRTGSSARHGRVRRNTATDEITESKQLLFSKHLGEAPRPEERIQEAFSKYFRRDVSDDAISSNYALSADRSTRRDVTGSSLSSAFACGFFEDDEDGETPSRLNRSGTTATQSDSFEYDNSEDRCRIHEMERVWKQQQWKSPSVERRLLQLHNPQMPPPTCPSPDSDHNLTESDHSFVYDEAPQAHASNPSLNEYSDSSPSTVKSASQRASEAPAARAILLQQQAVLAAALQQQHREFSPVEGYTDEYLAIARRFGSLITGRRKPGTHMGPVRNPECPCEHCRRWVLERDTSGIGGSVLRERALSVDATVLTPNGIVDMRRQFHLRNTNAQGRLSESSRKLDLLRKALELRRLELPPDCPTAQQLKAELQNVQASSPGPVQYTMRNSFRSSAQGRPAQSQQSFSRCAAVTGKLEVRLMGCQDLLEDVPGRSRRDKDAGSSSPGDLKSFVKGVTSRSSSKSYSVKDETSSEIMAVIKLDNITVGQTSWRPCSQQAWDQRFSIDLDRSRELEIGVYWRDWRSLCAVKFLRLEEFIDDIRHGMALQLEPQGVLFAEIKFLNPMISRKPKLQRQRMIFNKQQVKNIPRAKQMNINVATWGRLLKRNTTSSSTTATSSGPGALASTPSSGTATVASGMLANQTSGSTGTTPSTPGSIVLSYDPLQDDPVETLGESADHNIVGLGGGRPLGIHGVSVLPESPSSHSLQNQGTPTSALTGGRPLPPPQSISTPSSFRQKKQPMPSPRQATPPKIDPELEYALSKFDFLNQHDSPSGVSLYDKHQQQQERPSVANTGADGAASGQINNCDSTPVADADDDDGDVPPLPSTPPPVLRSNSSQPASTKPPPPAAAAVLQKSLSGDLLRPVLSMPPPVLYGGGVYSNRDSYYSTVSSDGSPIVEEPPSPAPSQHLQYDAPFPEDDLTYDNIIEILPFEQLTIGGNVVPPPLPPHHHHHHPSTALAAQQASLAAAAALQAQQQQQYYQQQLLIQQQQQAPAVPQHATGGGQASSSVAGMADVGGAAAAGSGAIGPPVNRRAAGPAAARTLQYRDSAYESRRQSQAQTGAGMCLDSFRLLSVLGRGHFGKVILAQYKNTGEYFAIKALKKGDIIARDEVESLLSEKRIFEVANTMRHPFLVNLFSCFQTDQHVCFVMEYAAGGDLMMHIHTDVFSEPRAVFYAACVVLGLQYLHESKIIYRDLKLDNLLLDTEGYVKIADFGLCKEGMGFGDRTGTFCGTPEFLAPEVLTETSYTRAVDWWGLGVLIFEMLVGESPFPGDDEEEVFDSIVNDEVRYPRFLSLEAIAIMRRLLRKNPERRLGSSERDAEDVKRQAFFRNIVWDDLLLRKVKPPFVPTIRSQEDVSNFDEEFTSEKPALTPPKDPRVLTETEQTYFKDFTYMADWC</sequence>
<dbReference type="EnsemblMetazoa" id="ADIR007101-RA">
    <property type="protein sequence ID" value="ADIR007101-PA"/>
    <property type="gene ID" value="ADIR007101"/>
</dbReference>
<feature type="region of interest" description="Disordered" evidence="10">
    <location>
        <begin position="1202"/>
        <end position="1283"/>
    </location>
</feature>
<evidence type="ECO:0000313" key="13">
    <source>
        <dbReference type="EnsemblMetazoa" id="ADIR007101-PA"/>
    </source>
</evidence>
<dbReference type="InterPro" id="IPR000961">
    <property type="entry name" value="AGC-kinase_C"/>
</dbReference>
<keyword evidence="14" id="KW-1185">Reference proteome</keyword>
<dbReference type="SMART" id="SM00220">
    <property type="entry name" value="S_TKc"/>
    <property type="match status" value="1"/>
</dbReference>
<evidence type="ECO:0000256" key="2">
    <source>
        <dbReference type="ARBA" id="ARBA00012429"/>
    </source>
</evidence>
<feature type="compositionally biased region" description="Polar residues" evidence="10">
    <location>
        <begin position="298"/>
        <end position="314"/>
    </location>
</feature>
<dbReference type="STRING" id="7168.A0A182NHH8"/>
<feature type="region of interest" description="Disordered" evidence="10">
    <location>
        <begin position="528"/>
        <end position="559"/>
    </location>
</feature>
<dbReference type="PROSITE" id="PS50011">
    <property type="entry name" value="PROTEIN_KINASE_DOM"/>
    <property type="match status" value="1"/>
</dbReference>
<feature type="region of interest" description="Disordered" evidence="10">
    <location>
        <begin position="210"/>
        <end position="280"/>
    </location>
</feature>
<keyword evidence="3" id="KW-0723">Serine/threonine-protein kinase</keyword>
<feature type="compositionally biased region" description="Low complexity" evidence="10">
    <location>
        <begin position="1040"/>
        <end position="1058"/>
    </location>
</feature>
<dbReference type="InterPro" id="IPR011009">
    <property type="entry name" value="Kinase-like_dom_sf"/>
</dbReference>
<dbReference type="InterPro" id="IPR008271">
    <property type="entry name" value="Ser/Thr_kinase_AS"/>
</dbReference>
<evidence type="ECO:0000313" key="14">
    <source>
        <dbReference type="Proteomes" id="UP000075884"/>
    </source>
</evidence>
<evidence type="ECO:0000256" key="8">
    <source>
        <dbReference type="ARBA" id="ARBA00022840"/>
    </source>
</evidence>
<dbReference type="PROSITE" id="PS51285">
    <property type="entry name" value="AGC_KINASE_CTER"/>
    <property type="match status" value="1"/>
</dbReference>
<reference evidence="14" key="1">
    <citation type="submission" date="2013-03" db="EMBL/GenBank/DDBJ databases">
        <title>The Genome Sequence of Anopheles dirus WRAIR2.</title>
        <authorList>
            <consortium name="The Broad Institute Genomics Platform"/>
            <person name="Neafsey D.E."/>
            <person name="Walton C."/>
            <person name="Walker B."/>
            <person name="Young S.K."/>
            <person name="Zeng Q."/>
            <person name="Gargeya S."/>
            <person name="Fitzgerald M."/>
            <person name="Haas B."/>
            <person name="Abouelleil A."/>
            <person name="Allen A.W."/>
            <person name="Alvarado L."/>
            <person name="Arachchi H.M."/>
            <person name="Berlin A.M."/>
            <person name="Chapman S.B."/>
            <person name="Gainer-Dewar J."/>
            <person name="Goldberg J."/>
            <person name="Griggs A."/>
            <person name="Gujja S."/>
            <person name="Hansen M."/>
            <person name="Howarth C."/>
            <person name="Imamovic A."/>
            <person name="Ireland A."/>
            <person name="Larimer J."/>
            <person name="McCowan C."/>
            <person name="Murphy C."/>
            <person name="Pearson M."/>
            <person name="Poon T.W."/>
            <person name="Priest M."/>
            <person name="Roberts A."/>
            <person name="Saif S."/>
            <person name="Shea T."/>
            <person name="Sisk P."/>
            <person name="Sykes S."/>
            <person name="Wortman J."/>
            <person name="Nusbaum C."/>
            <person name="Birren B."/>
        </authorList>
    </citation>
    <scope>NUCLEOTIDE SEQUENCE [LARGE SCALE GENOMIC DNA]</scope>
    <source>
        <strain evidence="14">WRAIR2</strain>
    </source>
</reference>
<feature type="binding site" evidence="9">
    <location>
        <position position="1530"/>
    </location>
    <ligand>
        <name>ATP</name>
        <dbReference type="ChEBI" id="CHEBI:30616"/>
    </ligand>
</feature>
<feature type="compositionally biased region" description="Polar residues" evidence="10">
    <location>
        <begin position="538"/>
        <end position="552"/>
    </location>
</feature>
<evidence type="ECO:0000256" key="10">
    <source>
        <dbReference type="SAM" id="MobiDB-lite"/>
    </source>
</evidence>
<evidence type="ECO:0000259" key="11">
    <source>
        <dbReference type="PROSITE" id="PS50011"/>
    </source>
</evidence>
<feature type="region of interest" description="Disordered" evidence="10">
    <location>
        <begin position="1124"/>
        <end position="1183"/>
    </location>
</feature>
<dbReference type="GO" id="GO:0004697">
    <property type="term" value="F:diacylglycerol-dependent serine/threonine kinase activity"/>
    <property type="evidence" value="ECO:0007669"/>
    <property type="project" value="UniProtKB-EC"/>
</dbReference>
<keyword evidence="7" id="KW-0418">Kinase</keyword>
<evidence type="ECO:0000259" key="12">
    <source>
        <dbReference type="PROSITE" id="PS51285"/>
    </source>
</evidence>
<dbReference type="CDD" id="cd05589">
    <property type="entry name" value="STKc_PKN"/>
    <property type="match status" value="1"/>
</dbReference>
<comment type="similarity">
    <text evidence="1">Belongs to the protein kinase superfamily. AGC Ser/Thr protein kinase family. PKC subfamily.</text>
</comment>
<feature type="compositionally biased region" description="Polar residues" evidence="10">
    <location>
        <begin position="623"/>
        <end position="647"/>
    </location>
</feature>
<keyword evidence="4" id="KW-0597">Phosphoprotein</keyword>
<feature type="region of interest" description="Disordered" evidence="10">
    <location>
        <begin position="23"/>
        <end position="85"/>
    </location>
</feature>
<dbReference type="PROSITE" id="PS00108">
    <property type="entry name" value="PROTEIN_KINASE_ST"/>
    <property type="match status" value="1"/>
</dbReference>
<feature type="compositionally biased region" description="Polar residues" evidence="10">
    <location>
        <begin position="1059"/>
        <end position="1074"/>
    </location>
</feature>
<feature type="region of interest" description="Disordered" evidence="10">
    <location>
        <begin position="622"/>
        <end position="647"/>
    </location>
</feature>
<feature type="compositionally biased region" description="Basic and acidic residues" evidence="10">
    <location>
        <begin position="864"/>
        <end position="874"/>
    </location>
</feature>
<dbReference type="SUPFAM" id="SSF49562">
    <property type="entry name" value="C2 domain (Calcium/lipid-binding domain, CaLB)"/>
    <property type="match status" value="1"/>
</dbReference>
<dbReference type="VEuPathDB" id="VectorBase:ADIR007101"/>
<evidence type="ECO:0000256" key="3">
    <source>
        <dbReference type="ARBA" id="ARBA00022527"/>
    </source>
</evidence>
<feature type="region of interest" description="Disordered" evidence="10">
    <location>
        <begin position="589"/>
        <end position="609"/>
    </location>
</feature>
<organism evidence="13 14">
    <name type="scientific">Anopheles dirus</name>
    <dbReference type="NCBI Taxonomy" id="7168"/>
    <lineage>
        <taxon>Eukaryota</taxon>
        <taxon>Metazoa</taxon>
        <taxon>Ecdysozoa</taxon>
        <taxon>Arthropoda</taxon>
        <taxon>Hexapoda</taxon>
        <taxon>Insecta</taxon>
        <taxon>Pterygota</taxon>
        <taxon>Neoptera</taxon>
        <taxon>Endopterygota</taxon>
        <taxon>Diptera</taxon>
        <taxon>Nematocera</taxon>
        <taxon>Culicoidea</taxon>
        <taxon>Culicidae</taxon>
        <taxon>Anophelinae</taxon>
        <taxon>Anopheles</taxon>
    </lineage>
</organism>
<feature type="compositionally biased region" description="Pro residues" evidence="10">
    <location>
        <begin position="1254"/>
        <end position="1263"/>
    </location>
</feature>
<dbReference type="InterPro" id="IPR017892">
    <property type="entry name" value="Pkinase_C"/>
</dbReference>
<dbReference type="InterPro" id="IPR000719">
    <property type="entry name" value="Prot_kinase_dom"/>
</dbReference>
<dbReference type="SMART" id="SM00133">
    <property type="entry name" value="S_TK_X"/>
    <property type="match status" value="1"/>
</dbReference>
<feature type="compositionally biased region" description="Polar residues" evidence="10">
    <location>
        <begin position="1132"/>
        <end position="1148"/>
    </location>
</feature>
<evidence type="ECO:0000256" key="6">
    <source>
        <dbReference type="ARBA" id="ARBA00022741"/>
    </source>
</evidence>
<dbReference type="FunFam" id="1.10.510.10:FF:000038">
    <property type="entry name" value="serine/threonine-protein kinase N2 isoform X1"/>
    <property type="match status" value="1"/>
</dbReference>
<dbReference type="EC" id="2.7.11.13" evidence="2"/>
<evidence type="ECO:0000256" key="7">
    <source>
        <dbReference type="ARBA" id="ARBA00022777"/>
    </source>
</evidence>